<dbReference type="Gene3D" id="3.40.50.720">
    <property type="entry name" value="NAD(P)-binding Rossmann-like Domain"/>
    <property type="match status" value="1"/>
</dbReference>
<comment type="caution">
    <text evidence="1">The sequence shown here is derived from an EMBL/GenBank/DDBJ whole genome shotgun (WGS) entry which is preliminary data.</text>
</comment>
<dbReference type="Proteomes" id="UP000717364">
    <property type="component" value="Unassembled WGS sequence"/>
</dbReference>
<evidence type="ECO:0000313" key="1">
    <source>
        <dbReference type="EMBL" id="MBT9317938.1"/>
    </source>
</evidence>
<sequence>MNELLATGQLKPIIDGPYPLNEVPRLIQYFGAGQHQGKVVIAPES</sequence>
<evidence type="ECO:0000313" key="2">
    <source>
        <dbReference type="Proteomes" id="UP000717364"/>
    </source>
</evidence>
<dbReference type="Pfam" id="PF13602">
    <property type="entry name" value="ADH_zinc_N_2"/>
    <property type="match status" value="1"/>
</dbReference>
<reference evidence="1" key="2">
    <citation type="journal article" date="2021" name="Mar. Drugs">
        <title>Genome Reduction and Secondary Metabolism of the Marine Sponge-Associated Cyanobacterium Leptothoe.</title>
        <authorList>
            <person name="Konstantinou D."/>
            <person name="Popin R.V."/>
            <person name="Fewer D.P."/>
            <person name="Sivonen K."/>
            <person name="Gkelis S."/>
        </authorList>
    </citation>
    <scope>NUCLEOTIDE SEQUENCE</scope>
    <source>
        <strain evidence="1">TAU-MAC 1115</strain>
    </source>
</reference>
<dbReference type="EMBL" id="JADOES010000067">
    <property type="protein sequence ID" value="MBT9317938.1"/>
    <property type="molecule type" value="Genomic_DNA"/>
</dbReference>
<name>A0A947GMD2_9CYAN</name>
<proteinExistence type="predicted"/>
<protein>
    <submittedName>
        <fullName evidence="1">Zinc-binding dehydrogenase</fullName>
    </submittedName>
</protein>
<organism evidence="1 2">
    <name type="scientific">Leptothoe spongobia TAU-MAC 1115</name>
    <dbReference type="NCBI Taxonomy" id="1967444"/>
    <lineage>
        <taxon>Bacteria</taxon>
        <taxon>Bacillati</taxon>
        <taxon>Cyanobacteriota</taxon>
        <taxon>Cyanophyceae</taxon>
        <taxon>Nodosilineales</taxon>
        <taxon>Cymatolegaceae</taxon>
        <taxon>Leptothoe</taxon>
        <taxon>Leptothoe spongobia</taxon>
    </lineage>
</organism>
<dbReference type="AlphaFoldDB" id="A0A947GMD2"/>
<gene>
    <name evidence="1" type="ORF">IXB50_21200</name>
</gene>
<keyword evidence="2" id="KW-1185">Reference proteome</keyword>
<dbReference type="Gene3D" id="3.90.180.10">
    <property type="entry name" value="Medium-chain alcohol dehydrogenases, catalytic domain"/>
    <property type="match status" value="1"/>
</dbReference>
<reference evidence="1" key="1">
    <citation type="submission" date="2020-11" db="EMBL/GenBank/DDBJ databases">
        <authorList>
            <person name="Konstantinou D."/>
            <person name="Gkelis S."/>
            <person name="Popin R."/>
            <person name="Fewer D."/>
            <person name="Sivonen K."/>
        </authorList>
    </citation>
    <scope>NUCLEOTIDE SEQUENCE</scope>
    <source>
        <strain evidence="1">TAU-MAC 1115</strain>
    </source>
</reference>
<accession>A0A947GMD2</accession>